<reference evidence="1 2" key="1">
    <citation type="submission" date="2014-07" db="EMBL/GenBank/DDBJ databases">
        <title>Methanogenic archaea and the global carbon cycle.</title>
        <authorList>
            <person name="Henriksen J.R."/>
            <person name="Luke J."/>
            <person name="Reinhart S."/>
            <person name="Benedict M.N."/>
            <person name="Youngblut N.D."/>
            <person name="Metcalf M.E."/>
            <person name="Whitaker R.J."/>
            <person name="Metcalf W.W."/>
        </authorList>
    </citation>
    <scope>NUCLEOTIDE SEQUENCE [LARGE SCALE GENOMIC DNA]</scope>
    <source>
        <strain evidence="1 2">MS</strain>
    </source>
</reference>
<sequence>MDIDKKRFLKSLGFRREVETVAKCICPLCEERVDEDEFRSEAFVKEFKSSGLCQGCQDTVFGYKVAW</sequence>
<proteinExistence type="predicted"/>
<dbReference type="EMBL" id="CP009528">
    <property type="protein sequence ID" value="AKB54661.1"/>
    <property type="molecule type" value="Genomic_DNA"/>
</dbReference>
<organism evidence="1 2">
    <name type="scientific">Methanosarcina barkeri MS</name>
    <dbReference type="NCBI Taxonomy" id="1434108"/>
    <lineage>
        <taxon>Archaea</taxon>
        <taxon>Methanobacteriati</taxon>
        <taxon>Methanobacteriota</taxon>
        <taxon>Stenosarchaea group</taxon>
        <taxon>Methanomicrobia</taxon>
        <taxon>Methanosarcinales</taxon>
        <taxon>Methanosarcinaceae</taxon>
        <taxon>Methanosarcina</taxon>
    </lineage>
</organism>
<evidence type="ECO:0000313" key="2">
    <source>
        <dbReference type="Proteomes" id="UP000033033"/>
    </source>
</evidence>
<evidence type="ECO:0000313" key="1">
    <source>
        <dbReference type="EMBL" id="AKB54661.1"/>
    </source>
</evidence>
<dbReference type="AlphaFoldDB" id="A0A0E3LNF1"/>
<name>A0A0E3LNF1_METBA</name>
<accession>A0A0E3LNF1</accession>
<gene>
    <name evidence="1" type="ORF">MSBRM_1663</name>
</gene>
<dbReference type="PATRIC" id="fig|1434108.4.peg.2101"/>
<dbReference type="Proteomes" id="UP000033033">
    <property type="component" value="Chromosome"/>
</dbReference>
<protein>
    <submittedName>
        <fullName evidence="1">Uncharacterized protein</fullName>
    </submittedName>
</protein>
<keyword evidence="2" id="KW-1185">Reference proteome</keyword>
<dbReference type="HOGENOM" id="CLU_2662426_0_0_2"/>
<dbReference type="KEGG" id="mby:MSBRM_1663"/>